<feature type="transmembrane region" description="Helical" evidence="6">
    <location>
        <begin position="80"/>
        <end position="100"/>
    </location>
</feature>
<feature type="region of interest" description="Disordered" evidence="5">
    <location>
        <begin position="449"/>
        <end position="495"/>
    </location>
</feature>
<feature type="compositionally biased region" description="Basic and acidic residues" evidence="5">
    <location>
        <begin position="469"/>
        <end position="495"/>
    </location>
</feature>
<reference evidence="8" key="1">
    <citation type="journal article" date="2020" name="Fungal Divers.">
        <title>Resolving the Mortierellaceae phylogeny through synthesis of multi-gene phylogenetics and phylogenomics.</title>
        <authorList>
            <person name="Vandepol N."/>
            <person name="Liber J."/>
            <person name="Desiro A."/>
            <person name="Na H."/>
            <person name="Kennedy M."/>
            <person name="Barry K."/>
            <person name="Grigoriev I.V."/>
            <person name="Miller A.N."/>
            <person name="O'Donnell K."/>
            <person name="Stajich J.E."/>
            <person name="Bonito G."/>
        </authorList>
    </citation>
    <scope>NUCLEOTIDE SEQUENCE</scope>
    <source>
        <strain evidence="8">NRRL 2769</strain>
    </source>
</reference>
<feature type="compositionally biased region" description="Basic and acidic residues" evidence="5">
    <location>
        <begin position="449"/>
        <end position="458"/>
    </location>
</feature>
<feature type="transmembrane region" description="Helical" evidence="6">
    <location>
        <begin position="412"/>
        <end position="430"/>
    </location>
</feature>
<keyword evidence="3 6" id="KW-1133">Transmembrane helix</keyword>
<dbReference type="GO" id="GO:0005886">
    <property type="term" value="C:plasma membrane"/>
    <property type="evidence" value="ECO:0007669"/>
    <property type="project" value="TreeGrafter"/>
</dbReference>
<dbReference type="GO" id="GO:0046943">
    <property type="term" value="F:carboxylic acid transmembrane transporter activity"/>
    <property type="evidence" value="ECO:0007669"/>
    <property type="project" value="TreeGrafter"/>
</dbReference>
<dbReference type="Pfam" id="PF07690">
    <property type="entry name" value="MFS_1"/>
    <property type="match status" value="1"/>
</dbReference>
<evidence type="ECO:0000256" key="5">
    <source>
        <dbReference type="SAM" id="MobiDB-lite"/>
    </source>
</evidence>
<dbReference type="AlphaFoldDB" id="A0A9P6MM69"/>
<dbReference type="PANTHER" id="PTHR23508">
    <property type="entry name" value="CARBOXYLIC ACID TRANSPORTER PROTEIN HOMOLOG"/>
    <property type="match status" value="1"/>
</dbReference>
<keyword evidence="4 6" id="KW-0472">Membrane</keyword>
<name>A0A9P6MM69_9FUNG</name>
<dbReference type="InterPro" id="IPR020846">
    <property type="entry name" value="MFS_dom"/>
</dbReference>
<evidence type="ECO:0000313" key="8">
    <source>
        <dbReference type="EMBL" id="KAG0007395.1"/>
    </source>
</evidence>
<feature type="transmembrane region" description="Helical" evidence="6">
    <location>
        <begin position="316"/>
        <end position="334"/>
    </location>
</feature>
<evidence type="ECO:0000256" key="1">
    <source>
        <dbReference type="ARBA" id="ARBA00004141"/>
    </source>
</evidence>
<dbReference type="Proteomes" id="UP000703661">
    <property type="component" value="Unassembled WGS sequence"/>
</dbReference>
<dbReference type="EMBL" id="JAAAID010002373">
    <property type="protein sequence ID" value="KAG0007395.1"/>
    <property type="molecule type" value="Genomic_DNA"/>
</dbReference>
<dbReference type="OrthoDB" id="5296287at2759"/>
<evidence type="ECO:0000256" key="2">
    <source>
        <dbReference type="ARBA" id="ARBA00022692"/>
    </source>
</evidence>
<feature type="transmembrane region" description="Helical" evidence="6">
    <location>
        <begin position="165"/>
        <end position="188"/>
    </location>
</feature>
<dbReference type="PROSITE" id="PS50850">
    <property type="entry name" value="MFS"/>
    <property type="match status" value="1"/>
</dbReference>
<dbReference type="InterPro" id="IPR005829">
    <property type="entry name" value="Sugar_transporter_CS"/>
</dbReference>
<dbReference type="PROSITE" id="PS00217">
    <property type="entry name" value="SUGAR_TRANSPORT_2"/>
    <property type="match status" value="1"/>
</dbReference>
<evidence type="ECO:0000259" key="7">
    <source>
        <dbReference type="PROSITE" id="PS50850"/>
    </source>
</evidence>
<evidence type="ECO:0000256" key="3">
    <source>
        <dbReference type="ARBA" id="ARBA00022989"/>
    </source>
</evidence>
<gene>
    <name evidence="8" type="ORF">BGZ80_004710</name>
</gene>
<keyword evidence="2 6" id="KW-0812">Transmembrane</keyword>
<organism evidence="8 9">
    <name type="scientific">Entomortierella chlamydospora</name>
    <dbReference type="NCBI Taxonomy" id="101097"/>
    <lineage>
        <taxon>Eukaryota</taxon>
        <taxon>Fungi</taxon>
        <taxon>Fungi incertae sedis</taxon>
        <taxon>Mucoromycota</taxon>
        <taxon>Mortierellomycotina</taxon>
        <taxon>Mortierellomycetes</taxon>
        <taxon>Mortierellales</taxon>
        <taxon>Mortierellaceae</taxon>
        <taxon>Entomortierella</taxon>
    </lineage>
</organism>
<accession>A0A9P6MM69</accession>
<feature type="transmembrane region" description="Helical" evidence="6">
    <location>
        <begin position="194"/>
        <end position="215"/>
    </location>
</feature>
<evidence type="ECO:0000256" key="4">
    <source>
        <dbReference type="ARBA" id="ARBA00023136"/>
    </source>
</evidence>
<dbReference type="SUPFAM" id="SSF103473">
    <property type="entry name" value="MFS general substrate transporter"/>
    <property type="match status" value="1"/>
</dbReference>
<dbReference type="PANTHER" id="PTHR23508:SF10">
    <property type="entry name" value="CARBOXYLIC ACID TRANSPORTER PROTEIN HOMOLOG"/>
    <property type="match status" value="1"/>
</dbReference>
<feature type="domain" description="Major facilitator superfamily (MFS) profile" evidence="7">
    <location>
        <begin position="42"/>
        <end position="436"/>
    </location>
</feature>
<dbReference type="InterPro" id="IPR036259">
    <property type="entry name" value="MFS_trans_sf"/>
</dbReference>
<proteinExistence type="predicted"/>
<comment type="subcellular location">
    <subcellularLocation>
        <location evidence="1">Membrane</location>
        <topology evidence="1">Multi-pass membrane protein</topology>
    </subcellularLocation>
</comment>
<evidence type="ECO:0000313" key="9">
    <source>
        <dbReference type="Proteomes" id="UP000703661"/>
    </source>
</evidence>
<keyword evidence="9" id="KW-1185">Reference proteome</keyword>
<feature type="transmembrane region" description="Helical" evidence="6">
    <location>
        <begin position="246"/>
        <end position="263"/>
    </location>
</feature>
<dbReference type="PROSITE" id="PS00216">
    <property type="entry name" value="SUGAR_TRANSPORT_1"/>
    <property type="match status" value="1"/>
</dbReference>
<evidence type="ECO:0000256" key="6">
    <source>
        <dbReference type="SAM" id="Phobius"/>
    </source>
</evidence>
<dbReference type="InterPro" id="IPR011701">
    <property type="entry name" value="MFS"/>
</dbReference>
<feature type="transmembrane region" description="Helical" evidence="6">
    <location>
        <begin position="283"/>
        <end position="304"/>
    </location>
</feature>
<dbReference type="CDD" id="cd17316">
    <property type="entry name" value="MFS_SV2_like"/>
    <property type="match status" value="1"/>
</dbReference>
<protein>
    <recommendedName>
        <fullName evidence="7">Major facilitator superfamily (MFS) profile domain-containing protein</fullName>
    </recommendedName>
</protein>
<feature type="transmembrane region" description="Helical" evidence="6">
    <location>
        <begin position="41"/>
        <end position="60"/>
    </location>
</feature>
<dbReference type="Gene3D" id="1.20.1250.20">
    <property type="entry name" value="MFS general substrate transporter like domains"/>
    <property type="match status" value="2"/>
</dbReference>
<comment type="caution">
    <text evidence="8">The sequence shown here is derived from an EMBL/GenBank/DDBJ whole genome shotgun (WGS) entry which is preliminary data.</text>
</comment>
<sequence>MPTITSASVKAYLYDTFVPKVHNKPENPIRLLRGLNHQQRLTFAAAFMAWMVDAIDFFTVSLSATEVAAAFGKDVSDVTSAITTTLMLRPIGALIFGVLADRYGRRIPLMIDLALFTVIEIATGFSNNLSTFIGLRAVFGICMGGEWGLGNALAMETLPHDSRGIFSGILQEGYAAGYLIAALIYYAAVPHLGWRALYWISIIPAIISLVLVYFVPETDVWRQNRAHSTENHKRLYQLTLEMLKKHWLRCIYAVLLMAGFNFMSHGSQDLYPTFLKGQLGYSASQATVATVIMNIGAIIGGLIVGYLSEYYGRRTMIIWASVLGLCFLPLWMLPTSYSPLVAGAFFMQFCVQGAWGVIPVHLAELSPPGFRSTFPGLAYQLGNLISASASQIEAVAGASHKLPNGKPNYARVQMILLGVVFSVVIVLTMIGTEERGKDFMVSDDKELNNNTEHMEDLSSSKPAADAIDGEEKGIESKERMDVYVEKSDSTLPKEA</sequence>